<protein>
    <submittedName>
        <fullName evidence="1">Uncharacterized protein</fullName>
    </submittedName>
</protein>
<dbReference type="EMBL" id="JADEVV010000010">
    <property type="protein sequence ID" value="MBE9253259.1"/>
    <property type="molecule type" value="Genomic_DNA"/>
</dbReference>
<gene>
    <name evidence="1" type="ORF">IQ217_05155</name>
</gene>
<evidence type="ECO:0000313" key="2">
    <source>
        <dbReference type="Proteomes" id="UP000658720"/>
    </source>
</evidence>
<accession>A0ABR9VPG3</accession>
<dbReference type="Proteomes" id="UP000658720">
    <property type="component" value="Unassembled WGS sequence"/>
</dbReference>
<reference evidence="1 2" key="1">
    <citation type="submission" date="2020-10" db="EMBL/GenBank/DDBJ databases">
        <authorList>
            <person name="Castelo-Branco R."/>
            <person name="Eusebio N."/>
            <person name="Adriana R."/>
            <person name="Vieira A."/>
            <person name="Brugerolle De Fraissinette N."/>
            <person name="Rezende De Castro R."/>
            <person name="Schneider M.P."/>
            <person name="Vasconcelos V."/>
            <person name="Leao P.N."/>
        </authorList>
    </citation>
    <scope>NUCLEOTIDE SEQUENCE [LARGE SCALE GENOMIC DNA]</scope>
    <source>
        <strain evidence="1 2">LEGE 00031</strain>
    </source>
</reference>
<evidence type="ECO:0000313" key="1">
    <source>
        <dbReference type="EMBL" id="MBE9253259.1"/>
    </source>
</evidence>
<comment type="caution">
    <text evidence="1">The sequence shown here is derived from an EMBL/GenBank/DDBJ whole genome shotgun (WGS) entry which is preliminary data.</text>
</comment>
<proteinExistence type="predicted"/>
<keyword evidence="2" id="KW-1185">Reference proteome</keyword>
<dbReference type="RefSeq" id="WP_194019153.1">
    <property type="nucleotide sequence ID" value="NZ_JADEVV010000010.1"/>
</dbReference>
<name>A0ABR9VPG3_9SYNC</name>
<sequence>MNKNLKISAFKDISAFLLTTLQSQTSINLDIKYVKNADEAHQDLKQNLAHIILMSYDDTLSIALEEQYSDILAILPIHGGMLDLCGEIDLQTNKNRIGIDTDSGYARALRLFLRHRYSPEDYGKLLFIKAGATNIRYEALRDNSLDVTLLNPPFSYQLNIHRDPEFQTFLGDYQGVVANTNKTFWHDYEYHQLLQSFTTDYYAMIKRIQNNYQESIESLANYYGISKPIATNIYNCLWQNNGLSTTYEFLDSHLRGTEAIFAQDTGIFIPSERHWLEQFHEH</sequence>
<organism evidence="1 2">
    <name type="scientific">Synechocystis salina LEGE 00031</name>
    <dbReference type="NCBI Taxonomy" id="1828736"/>
    <lineage>
        <taxon>Bacteria</taxon>
        <taxon>Bacillati</taxon>
        <taxon>Cyanobacteriota</taxon>
        <taxon>Cyanophyceae</taxon>
        <taxon>Synechococcales</taxon>
        <taxon>Merismopediaceae</taxon>
        <taxon>Synechocystis</taxon>
    </lineage>
</organism>